<name>A0A6J5KSY7_9CAUD</name>
<protein>
    <submittedName>
        <fullName evidence="1">Tail completion and sheath stabilizer protein</fullName>
    </submittedName>
</protein>
<gene>
    <name evidence="1" type="ORF">UFOVP49_194</name>
</gene>
<sequence>MQSFNQNLAQVTKFKLNFERLPLVTFFCTTVNMPGVSTSAIPHYTPFADLYIPGDKIVYQDLDVNFLIDEDFVAWQSIHDWVRGMTFPTDFKEYRDLEKLKRIPMTGSMPVDKKAQYSDAVLSVYTNQNNPHIKLKFIDVFPITLSSIEFDNASNADNILVGKAVFKFSYYDIERA</sequence>
<reference evidence="1" key="1">
    <citation type="submission" date="2020-04" db="EMBL/GenBank/DDBJ databases">
        <authorList>
            <person name="Chiriac C."/>
            <person name="Salcher M."/>
            <person name="Ghai R."/>
            <person name="Kavagutti S V."/>
        </authorList>
    </citation>
    <scope>NUCLEOTIDE SEQUENCE</scope>
</reference>
<evidence type="ECO:0000313" key="1">
    <source>
        <dbReference type="EMBL" id="CAB4124356.1"/>
    </source>
</evidence>
<accession>A0A6J5KSY7</accession>
<organism evidence="1">
    <name type="scientific">uncultured Caudovirales phage</name>
    <dbReference type="NCBI Taxonomy" id="2100421"/>
    <lineage>
        <taxon>Viruses</taxon>
        <taxon>Duplodnaviria</taxon>
        <taxon>Heunggongvirae</taxon>
        <taxon>Uroviricota</taxon>
        <taxon>Caudoviricetes</taxon>
        <taxon>Peduoviridae</taxon>
        <taxon>Maltschvirus</taxon>
        <taxon>Maltschvirus maltsch</taxon>
    </lineage>
</organism>
<dbReference type="EMBL" id="LR796178">
    <property type="protein sequence ID" value="CAB4124356.1"/>
    <property type="molecule type" value="Genomic_DNA"/>
</dbReference>
<proteinExistence type="predicted"/>